<reference evidence="1 2" key="1">
    <citation type="journal article" date="2018" name="Mol. Genet. Genomics">
        <title>The red deer Cervus elaphus genome CerEla1.0: sequencing, annotating, genes, and chromosomes.</title>
        <authorList>
            <person name="Bana N.A."/>
            <person name="Nyiri A."/>
            <person name="Nagy J."/>
            <person name="Frank K."/>
            <person name="Nagy T."/>
            <person name="Steger V."/>
            <person name="Schiller M."/>
            <person name="Lakatos P."/>
            <person name="Sugar L."/>
            <person name="Horn P."/>
            <person name="Barta E."/>
            <person name="Orosz L."/>
        </authorList>
    </citation>
    <scope>NUCLEOTIDE SEQUENCE [LARGE SCALE GENOMIC DNA]</scope>
    <source>
        <strain evidence="1">Hungarian</strain>
    </source>
</reference>
<name>A0A212CKW1_CEREH</name>
<sequence>MGHDNMYWYQQDPGMELQLIHYSYGVNTTEKGERPSRSTASWMLMFIRPQDTVS</sequence>
<evidence type="ECO:0000313" key="2">
    <source>
        <dbReference type="Proteomes" id="UP000242450"/>
    </source>
</evidence>
<organism evidence="1 2">
    <name type="scientific">Cervus elaphus hippelaphus</name>
    <name type="common">European red deer</name>
    <dbReference type="NCBI Taxonomy" id="46360"/>
    <lineage>
        <taxon>Eukaryota</taxon>
        <taxon>Metazoa</taxon>
        <taxon>Chordata</taxon>
        <taxon>Craniata</taxon>
        <taxon>Vertebrata</taxon>
        <taxon>Euteleostomi</taxon>
        <taxon>Mammalia</taxon>
        <taxon>Eutheria</taxon>
        <taxon>Laurasiatheria</taxon>
        <taxon>Artiodactyla</taxon>
        <taxon>Ruminantia</taxon>
        <taxon>Pecora</taxon>
        <taxon>Cervidae</taxon>
        <taxon>Cervinae</taxon>
        <taxon>Cervus</taxon>
    </lineage>
</organism>
<dbReference type="InterPro" id="IPR013783">
    <property type="entry name" value="Ig-like_fold"/>
</dbReference>
<dbReference type="EMBL" id="MKHE01000018">
    <property type="protein sequence ID" value="OWK06659.1"/>
    <property type="molecule type" value="Genomic_DNA"/>
</dbReference>
<proteinExistence type="predicted"/>
<dbReference type="OrthoDB" id="9803478at2759"/>
<dbReference type="AlphaFoldDB" id="A0A212CKW1"/>
<dbReference type="Proteomes" id="UP000242450">
    <property type="component" value="Chromosome 18"/>
</dbReference>
<protein>
    <submittedName>
        <fullName evidence="1">Uncharacterized protein</fullName>
    </submittedName>
</protein>
<feature type="non-terminal residue" evidence="1">
    <location>
        <position position="54"/>
    </location>
</feature>
<dbReference type="SUPFAM" id="SSF48726">
    <property type="entry name" value="Immunoglobulin"/>
    <property type="match status" value="1"/>
</dbReference>
<keyword evidence="2" id="KW-1185">Reference proteome</keyword>
<comment type="caution">
    <text evidence="1">The sequence shown here is derived from an EMBL/GenBank/DDBJ whole genome shotgun (WGS) entry which is preliminary data.</text>
</comment>
<accession>A0A212CKW1</accession>
<dbReference type="Gene3D" id="2.60.40.10">
    <property type="entry name" value="Immunoglobulins"/>
    <property type="match status" value="1"/>
</dbReference>
<dbReference type="InterPro" id="IPR036179">
    <property type="entry name" value="Ig-like_dom_sf"/>
</dbReference>
<gene>
    <name evidence="1" type="ORF">Celaphus_00012345</name>
</gene>
<evidence type="ECO:0000313" key="1">
    <source>
        <dbReference type="EMBL" id="OWK06659.1"/>
    </source>
</evidence>